<feature type="compositionally biased region" description="Low complexity" evidence="1">
    <location>
        <begin position="149"/>
        <end position="159"/>
    </location>
</feature>
<feature type="compositionally biased region" description="Polar residues" evidence="1">
    <location>
        <begin position="29"/>
        <end position="41"/>
    </location>
</feature>
<evidence type="ECO:0000313" key="2">
    <source>
        <dbReference type="EMBL" id="OCF34279.1"/>
    </source>
</evidence>
<sequence length="248" mass="24997">MSTLASSQLPSSKSMSITSKPTIPRNRLPSITGTSPGNGNSFPPRHIGPGGITLPLNNSVSQLATLSHSAHTLSPYARGHEHIAVRSFPHLGKAGINPGLGGLGGTGFGGLNNSRPGSAIGDAGVLKAKRKRIYKLGSKKGGADDIADSGPSSGVSTPGVVGGGLRSSSTRGGIDDSPNSGDRSQVEAWRPTSFISSSRAAGQTPGMKAGMGIVPLTGAGGGVSSPRPNLRRNPDSRTSYGFPPPMST</sequence>
<gene>
    <name evidence="2" type="ORF">I316_03792</name>
</gene>
<evidence type="ECO:0000256" key="1">
    <source>
        <dbReference type="SAM" id="MobiDB-lite"/>
    </source>
</evidence>
<proteinExistence type="predicted"/>
<protein>
    <submittedName>
        <fullName evidence="2">Uncharacterized protein</fullName>
    </submittedName>
</protein>
<dbReference type="Proteomes" id="UP000092666">
    <property type="component" value="Unassembled WGS sequence"/>
</dbReference>
<dbReference type="STRING" id="1296120.A0A1B9GT79"/>
<feature type="region of interest" description="Disordered" evidence="1">
    <location>
        <begin position="1"/>
        <end position="52"/>
    </location>
</feature>
<organism evidence="2 3">
    <name type="scientific">Kwoniella heveanensis BCC8398</name>
    <dbReference type="NCBI Taxonomy" id="1296120"/>
    <lineage>
        <taxon>Eukaryota</taxon>
        <taxon>Fungi</taxon>
        <taxon>Dikarya</taxon>
        <taxon>Basidiomycota</taxon>
        <taxon>Agaricomycotina</taxon>
        <taxon>Tremellomycetes</taxon>
        <taxon>Tremellales</taxon>
        <taxon>Cryptococcaceae</taxon>
        <taxon>Kwoniella</taxon>
    </lineage>
</organism>
<dbReference type="AlphaFoldDB" id="A0A1B9GT79"/>
<reference evidence="2 3" key="1">
    <citation type="submission" date="2013-07" db="EMBL/GenBank/DDBJ databases">
        <title>The Genome Sequence of Cryptococcus heveanensis BCC8398.</title>
        <authorList>
            <consortium name="The Broad Institute Genome Sequencing Platform"/>
            <person name="Cuomo C."/>
            <person name="Litvintseva A."/>
            <person name="Chen Y."/>
            <person name="Heitman J."/>
            <person name="Sun S."/>
            <person name="Springer D."/>
            <person name="Dromer F."/>
            <person name="Young S.K."/>
            <person name="Zeng Q."/>
            <person name="Gargeya S."/>
            <person name="Fitzgerald M."/>
            <person name="Abouelleil A."/>
            <person name="Alvarado L."/>
            <person name="Berlin A.M."/>
            <person name="Chapman S.B."/>
            <person name="Dewar J."/>
            <person name="Goldberg J."/>
            <person name="Griggs A."/>
            <person name="Gujja S."/>
            <person name="Hansen M."/>
            <person name="Howarth C."/>
            <person name="Imamovic A."/>
            <person name="Larimer J."/>
            <person name="McCowan C."/>
            <person name="Murphy C."/>
            <person name="Pearson M."/>
            <person name="Priest M."/>
            <person name="Roberts A."/>
            <person name="Saif S."/>
            <person name="Shea T."/>
            <person name="Sykes S."/>
            <person name="Wortman J."/>
            <person name="Nusbaum C."/>
            <person name="Birren B."/>
        </authorList>
    </citation>
    <scope>NUCLEOTIDE SEQUENCE [LARGE SCALE GENOMIC DNA]</scope>
    <source>
        <strain evidence="2 3">BCC8398</strain>
    </source>
</reference>
<accession>A0A1B9GT79</accession>
<keyword evidence="3" id="KW-1185">Reference proteome</keyword>
<feature type="region of interest" description="Disordered" evidence="1">
    <location>
        <begin position="137"/>
        <end position="248"/>
    </location>
</feature>
<name>A0A1B9GT79_9TREE</name>
<dbReference type="EMBL" id="KV700125">
    <property type="protein sequence ID" value="OCF34279.1"/>
    <property type="molecule type" value="Genomic_DNA"/>
</dbReference>
<reference evidence="3" key="2">
    <citation type="submission" date="2013-12" db="EMBL/GenBank/DDBJ databases">
        <title>Evolution of pathogenesis and genome organization in the Tremellales.</title>
        <authorList>
            <person name="Cuomo C."/>
            <person name="Litvintseva A."/>
            <person name="Heitman J."/>
            <person name="Chen Y."/>
            <person name="Sun S."/>
            <person name="Springer D."/>
            <person name="Dromer F."/>
            <person name="Young S."/>
            <person name="Zeng Q."/>
            <person name="Chapman S."/>
            <person name="Gujja S."/>
            <person name="Saif S."/>
            <person name="Birren B."/>
        </authorList>
    </citation>
    <scope>NUCLEOTIDE SEQUENCE [LARGE SCALE GENOMIC DNA]</scope>
    <source>
        <strain evidence="3">BCC8398</strain>
    </source>
</reference>
<feature type="compositionally biased region" description="Polar residues" evidence="1">
    <location>
        <begin position="1"/>
        <end position="21"/>
    </location>
</feature>
<evidence type="ECO:0000313" key="3">
    <source>
        <dbReference type="Proteomes" id="UP000092666"/>
    </source>
</evidence>